<reference evidence="2 3" key="1">
    <citation type="submission" date="2015-11" db="EMBL/GenBank/DDBJ databases">
        <title>Genomic Taxonomy of the Vibrionaceae.</title>
        <authorList>
            <person name="Gomez-Gil B."/>
            <person name="Enciso-Ibarra J."/>
        </authorList>
    </citation>
    <scope>NUCLEOTIDE SEQUENCE [LARGE SCALE GENOMIC DNA]</scope>
    <source>
        <strain evidence="2 3">CAIM 912</strain>
    </source>
</reference>
<feature type="signal peptide" evidence="1">
    <location>
        <begin position="1"/>
        <end position="21"/>
    </location>
</feature>
<name>A0A135I8E9_9GAMM</name>
<evidence type="ECO:0000313" key="3">
    <source>
        <dbReference type="Proteomes" id="UP000070529"/>
    </source>
</evidence>
<evidence type="ECO:0000313" key="2">
    <source>
        <dbReference type="EMBL" id="KXF81729.1"/>
    </source>
</evidence>
<protein>
    <submittedName>
        <fullName evidence="2">Uncharacterized protein</fullName>
    </submittedName>
</protein>
<keyword evidence="1" id="KW-0732">Signal</keyword>
<dbReference type="RefSeq" id="WP_067417349.1">
    <property type="nucleotide sequence ID" value="NZ_LNTY01000034.1"/>
</dbReference>
<gene>
    <name evidence="2" type="ORF">ATN88_03530</name>
</gene>
<comment type="caution">
    <text evidence="2">The sequence shown here is derived from an EMBL/GenBank/DDBJ whole genome shotgun (WGS) entry which is preliminary data.</text>
</comment>
<accession>A0A135I8E9</accession>
<dbReference type="EMBL" id="LNTY01000034">
    <property type="protein sequence ID" value="KXF81729.1"/>
    <property type="molecule type" value="Genomic_DNA"/>
</dbReference>
<dbReference type="Proteomes" id="UP000070529">
    <property type="component" value="Unassembled WGS sequence"/>
</dbReference>
<organism evidence="2 3">
    <name type="scientific">Enterovibrio coralii</name>
    <dbReference type="NCBI Taxonomy" id="294935"/>
    <lineage>
        <taxon>Bacteria</taxon>
        <taxon>Pseudomonadati</taxon>
        <taxon>Pseudomonadota</taxon>
        <taxon>Gammaproteobacteria</taxon>
        <taxon>Vibrionales</taxon>
        <taxon>Vibrionaceae</taxon>
        <taxon>Enterovibrio</taxon>
    </lineage>
</organism>
<dbReference type="OrthoDB" id="5916692at2"/>
<keyword evidence="3" id="KW-1185">Reference proteome</keyword>
<proteinExistence type="predicted"/>
<sequence>MKTLIQLLALSFVASPFTLHASDNLAVSSEDSAIKQNLSLLGFANDWTKTDNGEMQILESGGIYLDEQDYSAILTLNQMSETTLQASLMQGITLCTKLGMAVTGQQSSPTFKAFGSLTKQALSQPNAPATGSYSPFEYRVVITGEIDTQASFQCGIKRL</sequence>
<dbReference type="AlphaFoldDB" id="A0A135I8E9"/>
<feature type="chain" id="PRO_5007465730" evidence="1">
    <location>
        <begin position="22"/>
        <end position="159"/>
    </location>
</feature>
<evidence type="ECO:0000256" key="1">
    <source>
        <dbReference type="SAM" id="SignalP"/>
    </source>
</evidence>